<evidence type="ECO:0000256" key="3">
    <source>
        <dbReference type="ARBA" id="ARBA00022448"/>
    </source>
</evidence>
<keyword evidence="9" id="KW-1185">Reference proteome</keyword>
<keyword evidence="6" id="KW-0653">Protein transport</keyword>
<dbReference type="AlphaFoldDB" id="A0A1J4MN19"/>
<evidence type="ECO:0000313" key="8">
    <source>
        <dbReference type="EMBL" id="OII75658.1"/>
    </source>
</evidence>
<dbReference type="GO" id="GO:0035859">
    <property type="term" value="C:Seh1-associated complex"/>
    <property type="evidence" value="ECO:0007669"/>
    <property type="project" value="TreeGrafter"/>
</dbReference>
<sequence>MDLSLPCVLEDLDEFVLEVAHHDCGDRIAAADMKCRIHILDLLHISNIYGEVLLEWIKTAELSSEETLGAIRKISWSPHKFGQIFAVGFSNKTVCVWSEIRHGYHDSYHFVRNRSLQINEDYTLDNKELPLKICKDHAWKCVVSFNIFNSYVTDVKFAPSEYGLILAACDSSNKVALFTCNNILTKSNWDVEIIILYDQQRYQFLTEIPTNIPTYLDWVPFESNMGLTMAVASGYFIYIISYIDQCWKCLETIKVNECDIIRDICWSPYACWIDYSRFVTVHNDGCIILWRTKDVEDSEVSHTTLEYVYKKEIIQMSRLKISKPLCKILWHNLGQMFTTSSYDKSLNHWIVNDYGQMIDVTEFKEIYI</sequence>
<dbReference type="Pfam" id="PF00400">
    <property type="entry name" value="WD40"/>
    <property type="match status" value="1"/>
</dbReference>
<comment type="caution">
    <text evidence="8">The sequence shown here is derived from an EMBL/GenBank/DDBJ whole genome shotgun (WGS) entry which is preliminary data.</text>
</comment>
<evidence type="ECO:0000256" key="6">
    <source>
        <dbReference type="ARBA" id="ARBA00022927"/>
    </source>
</evidence>
<dbReference type="OrthoDB" id="339366at2759"/>
<dbReference type="PANTHER" id="PTHR11024">
    <property type="entry name" value="NUCLEAR PORE COMPLEX PROTEIN SEC13 / SEH1 FAMILY MEMBER"/>
    <property type="match status" value="1"/>
</dbReference>
<comment type="similarity">
    <text evidence="2">Belongs to the WD repeat SEC13 family.</text>
</comment>
<keyword evidence="3" id="KW-0813">Transport</keyword>
<evidence type="ECO:0000256" key="2">
    <source>
        <dbReference type="ARBA" id="ARBA00010102"/>
    </source>
</evidence>
<accession>A0A1J4MN19</accession>
<dbReference type="GO" id="GO:0015031">
    <property type="term" value="P:protein transport"/>
    <property type="evidence" value="ECO:0007669"/>
    <property type="project" value="UniProtKB-KW"/>
</dbReference>
<keyword evidence="4" id="KW-0853">WD repeat</keyword>
<dbReference type="GO" id="GO:0031080">
    <property type="term" value="C:nuclear pore outer ring"/>
    <property type="evidence" value="ECO:0007669"/>
    <property type="project" value="TreeGrafter"/>
</dbReference>
<dbReference type="GO" id="GO:1904263">
    <property type="term" value="P:positive regulation of TORC1 signaling"/>
    <property type="evidence" value="ECO:0007669"/>
    <property type="project" value="TreeGrafter"/>
</dbReference>
<evidence type="ECO:0000256" key="1">
    <source>
        <dbReference type="ARBA" id="ARBA00004259"/>
    </source>
</evidence>
<comment type="subcellular location">
    <subcellularLocation>
        <location evidence="1">Nucleus envelope</location>
    </subcellularLocation>
</comment>
<dbReference type="GeneID" id="92367272"/>
<evidence type="ECO:0000256" key="5">
    <source>
        <dbReference type="ARBA" id="ARBA00022737"/>
    </source>
</evidence>
<dbReference type="PANTHER" id="PTHR11024:SF3">
    <property type="entry name" value="NUCLEOPORIN SEH1"/>
    <property type="match status" value="1"/>
</dbReference>
<reference evidence="8 9" key="1">
    <citation type="submission" date="2016-10" db="EMBL/GenBank/DDBJ databases">
        <title>Reductive evolution of mitochondrial metabolism and differential evolution of invasion-related proteins in Cryptosporidium.</title>
        <authorList>
            <person name="Liu S."/>
            <person name="Roellig D.M."/>
            <person name="Guo Y."/>
            <person name="Li N."/>
            <person name="Frace M.A."/>
            <person name="Tang K."/>
            <person name="Zhang L."/>
            <person name="Feng Y."/>
            <person name="Xiao L."/>
        </authorList>
    </citation>
    <scope>NUCLEOTIDE SEQUENCE [LARGE SCALE GENOMIC DNA]</scope>
    <source>
        <strain evidence="8">30847</strain>
    </source>
</reference>
<keyword evidence="5" id="KW-0677">Repeat</keyword>
<organism evidence="8 9">
    <name type="scientific">Cryptosporidium andersoni</name>
    <dbReference type="NCBI Taxonomy" id="117008"/>
    <lineage>
        <taxon>Eukaryota</taxon>
        <taxon>Sar</taxon>
        <taxon>Alveolata</taxon>
        <taxon>Apicomplexa</taxon>
        <taxon>Conoidasida</taxon>
        <taxon>Coccidia</taxon>
        <taxon>Eucoccidiorida</taxon>
        <taxon>Eimeriorina</taxon>
        <taxon>Cryptosporidiidae</taxon>
        <taxon>Cryptosporidium</taxon>
    </lineage>
</organism>
<dbReference type="InterPro" id="IPR001680">
    <property type="entry name" value="WD40_rpt"/>
</dbReference>
<gene>
    <name evidence="8" type="ORF">cand_030880</name>
</gene>
<dbReference type="SMART" id="SM00320">
    <property type="entry name" value="WD40"/>
    <property type="match status" value="5"/>
</dbReference>
<dbReference type="InterPro" id="IPR037363">
    <property type="entry name" value="Sec13/Seh1_fam"/>
</dbReference>
<dbReference type="RefSeq" id="XP_067067504.1">
    <property type="nucleotide sequence ID" value="XM_067213314.1"/>
</dbReference>
<evidence type="ECO:0000313" key="9">
    <source>
        <dbReference type="Proteomes" id="UP000186804"/>
    </source>
</evidence>
<proteinExistence type="inferred from homology"/>
<dbReference type="Gene3D" id="2.130.10.10">
    <property type="entry name" value="YVTN repeat-like/Quinoprotein amine dehydrogenase"/>
    <property type="match status" value="1"/>
</dbReference>
<keyword evidence="7" id="KW-0539">Nucleus</keyword>
<protein>
    <submittedName>
        <fullName evidence="8">Uncharacterized protein</fullName>
    </submittedName>
</protein>
<evidence type="ECO:0000256" key="7">
    <source>
        <dbReference type="ARBA" id="ARBA00023242"/>
    </source>
</evidence>
<name>A0A1J4MN19_9CRYT</name>
<dbReference type="SUPFAM" id="SSF50978">
    <property type="entry name" value="WD40 repeat-like"/>
    <property type="match status" value="1"/>
</dbReference>
<dbReference type="EMBL" id="LRBS01000086">
    <property type="protein sequence ID" value="OII75658.1"/>
    <property type="molecule type" value="Genomic_DNA"/>
</dbReference>
<dbReference type="GO" id="GO:0034198">
    <property type="term" value="P:cellular response to amino acid starvation"/>
    <property type="evidence" value="ECO:0007669"/>
    <property type="project" value="TreeGrafter"/>
</dbReference>
<evidence type="ECO:0000256" key="4">
    <source>
        <dbReference type="ARBA" id="ARBA00022574"/>
    </source>
</evidence>
<dbReference type="VEuPathDB" id="CryptoDB:cand_030880"/>
<dbReference type="Proteomes" id="UP000186804">
    <property type="component" value="Unassembled WGS sequence"/>
</dbReference>
<dbReference type="InterPro" id="IPR015943">
    <property type="entry name" value="WD40/YVTN_repeat-like_dom_sf"/>
</dbReference>
<dbReference type="InterPro" id="IPR036322">
    <property type="entry name" value="WD40_repeat_dom_sf"/>
</dbReference>
<dbReference type="GO" id="GO:0005198">
    <property type="term" value="F:structural molecule activity"/>
    <property type="evidence" value="ECO:0007669"/>
    <property type="project" value="InterPro"/>
</dbReference>